<comment type="caution">
    <text evidence="3">The sequence shown here is derived from an EMBL/GenBank/DDBJ whole genome shotgun (WGS) entry which is preliminary data.</text>
</comment>
<dbReference type="EMBL" id="JAEHFW010000002">
    <property type="protein sequence ID" value="MBK0380022.1"/>
    <property type="molecule type" value="Genomic_DNA"/>
</dbReference>
<dbReference type="CDD" id="cd00093">
    <property type="entry name" value="HTH_XRE"/>
    <property type="match status" value="1"/>
</dbReference>
<dbReference type="PROSITE" id="PS50943">
    <property type="entry name" value="HTH_CROC1"/>
    <property type="match status" value="1"/>
</dbReference>
<evidence type="ECO:0000259" key="2">
    <source>
        <dbReference type="PROSITE" id="PS50943"/>
    </source>
</evidence>
<sequence>MEQTFATNLTRARLLRGLSMEELASMANCSKQAISHYESGLRRPDSSMQLSIADALEKDIDYFYNDANVAFNLHNVNYREGMLLSPAQRSKVEELASARLNDYLELERIAKELVAFQNPLEDIIINNTFEAEKAAKQLRKKWKLGEEPIYNISGFLEKKGIRILKIDFGFHYSHEGLSGWAEEKRVPVIILNARQQDLARVRFTILHELGHLLLEIQESLDMDDIERICDAFAGAVLLPAEILEQEFGKNRTAISMPELRRIKEIYGISIKAIMVRARVTKLITYESYQKWLTADYPDAAYGQYNGTEEPQKFLQMLYRCLSEKKIGFDKAAKLSGWDEAEFRQIYKQQVEF</sequence>
<dbReference type="GO" id="GO:0003677">
    <property type="term" value="F:DNA binding"/>
    <property type="evidence" value="ECO:0007669"/>
    <property type="project" value="InterPro"/>
</dbReference>
<dbReference type="Gene3D" id="1.10.260.40">
    <property type="entry name" value="lambda repressor-like DNA-binding domains"/>
    <property type="match status" value="1"/>
</dbReference>
<evidence type="ECO:0000313" key="3">
    <source>
        <dbReference type="EMBL" id="MBK0380022.1"/>
    </source>
</evidence>
<dbReference type="Proteomes" id="UP000613193">
    <property type="component" value="Unassembled WGS sequence"/>
</dbReference>
<dbReference type="Pfam" id="PF06114">
    <property type="entry name" value="Peptidase_M78"/>
    <property type="match status" value="1"/>
</dbReference>
<feature type="domain" description="HTH cro/C1-type" evidence="2">
    <location>
        <begin position="9"/>
        <end position="63"/>
    </location>
</feature>
<organism evidence="3 4">
    <name type="scientific">Mucilaginibacter segetis</name>
    <dbReference type="NCBI Taxonomy" id="2793071"/>
    <lineage>
        <taxon>Bacteria</taxon>
        <taxon>Pseudomonadati</taxon>
        <taxon>Bacteroidota</taxon>
        <taxon>Sphingobacteriia</taxon>
        <taxon>Sphingobacteriales</taxon>
        <taxon>Sphingobacteriaceae</taxon>
        <taxon>Mucilaginibacter</taxon>
    </lineage>
</organism>
<dbReference type="InterPro" id="IPR001387">
    <property type="entry name" value="Cro/C1-type_HTH"/>
</dbReference>
<dbReference type="PANTHER" id="PTHR43236">
    <property type="entry name" value="ANTITOXIN HIGA1"/>
    <property type="match status" value="1"/>
</dbReference>
<dbReference type="InterPro" id="IPR010359">
    <property type="entry name" value="IrrE_HExxH"/>
</dbReference>
<dbReference type="Gene3D" id="1.10.10.2910">
    <property type="match status" value="1"/>
</dbReference>
<dbReference type="AlphaFoldDB" id="A0A934PUV1"/>
<dbReference type="InterPro" id="IPR010982">
    <property type="entry name" value="Lambda_DNA-bd_dom_sf"/>
</dbReference>
<evidence type="ECO:0000313" key="4">
    <source>
        <dbReference type="Proteomes" id="UP000613193"/>
    </source>
</evidence>
<dbReference type="SUPFAM" id="SSF47413">
    <property type="entry name" value="lambda repressor-like DNA-binding domains"/>
    <property type="match status" value="1"/>
</dbReference>
<accession>A0A934PUV1</accession>
<dbReference type="InterPro" id="IPR052345">
    <property type="entry name" value="Rad_response_metalloprotease"/>
</dbReference>
<dbReference type="Pfam" id="PF01381">
    <property type="entry name" value="HTH_3"/>
    <property type="match status" value="1"/>
</dbReference>
<reference evidence="3" key="1">
    <citation type="submission" date="2020-12" db="EMBL/GenBank/DDBJ databases">
        <title>Bacterial novel species Mucilaginibacter sp. SD-g isolated from soil.</title>
        <authorList>
            <person name="Jung H.-Y."/>
        </authorList>
    </citation>
    <scope>NUCLEOTIDE SEQUENCE</scope>
    <source>
        <strain evidence="3">SD-g</strain>
    </source>
</reference>
<evidence type="ECO:0000256" key="1">
    <source>
        <dbReference type="ARBA" id="ARBA00007227"/>
    </source>
</evidence>
<dbReference type="RefSeq" id="WP_200066555.1">
    <property type="nucleotide sequence ID" value="NZ_JAEHFW010000002.1"/>
</dbReference>
<proteinExistence type="inferred from homology"/>
<dbReference type="SMART" id="SM00530">
    <property type="entry name" value="HTH_XRE"/>
    <property type="match status" value="1"/>
</dbReference>
<comment type="similarity">
    <text evidence="1">Belongs to the short-chain fatty acyl-CoA assimilation regulator (ScfR) family.</text>
</comment>
<keyword evidence="4" id="KW-1185">Reference proteome</keyword>
<name>A0A934PUV1_9SPHI</name>
<gene>
    <name evidence="3" type="ORF">I5M19_11930</name>
</gene>
<dbReference type="PANTHER" id="PTHR43236:SF1">
    <property type="entry name" value="BLL7220 PROTEIN"/>
    <property type="match status" value="1"/>
</dbReference>
<protein>
    <submittedName>
        <fullName evidence="3">ImmA/IrrE family metallo-endopeptidase</fullName>
    </submittedName>
</protein>